<dbReference type="PRINTS" id="PR00069">
    <property type="entry name" value="ALDKETRDTASE"/>
</dbReference>
<dbReference type="CDD" id="cd19071">
    <property type="entry name" value="AKR_AKR1-5-like"/>
    <property type="match status" value="1"/>
</dbReference>
<dbReference type="InterPro" id="IPR018170">
    <property type="entry name" value="Aldo/ket_reductase_CS"/>
</dbReference>
<feature type="active site" description="Proton donor" evidence="4">
    <location>
        <position position="52"/>
    </location>
</feature>
<dbReference type="SUPFAM" id="SSF51430">
    <property type="entry name" value="NAD(P)-linked oxidoreductase"/>
    <property type="match status" value="1"/>
</dbReference>
<evidence type="ECO:0000313" key="9">
    <source>
        <dbReference type="Proteomes" id="UP000823631"/>
    </source>
</evidence>
<evidence type="ECO:0000256" key="3">
    <source>
        <dbReference type="ARBA" id="ARBA00023002"/>
    </source>
</evidence>
<name>A0A9D9GTF3_9GAMM</name>
<reference evidence="8" key="1">
    <citation type="submission" date="2020-10" db="EMBL/GenBank/DDBJ databases">
        <authorList>
            <person name="Gilroy R."/>
        </authorList>
    </citation>
    <scope>NUCLEOTIDE SEQUENCE</scope>
    <source>
        <strain evidence="8">17213</strain>
    </source>
</reference>
<evidence type="ECO:0000256" key="5">
    <source>
        <dbReference type="PIRSR" id="PIRSR000097-2"/>
    </source>
</evidence>
<evidence type="ECO:0000256" key="6">
    <source>
        <dbReference type="PIRSR" id="PIRSR000097-3"/>
    </source>
</evidence>
<evidence type="ECO:0000259" key="7">
    <source>
        <dbReference type="Pfam" id="PF00248"/>
    </source>
</evidence>
<evidence type="ECO:0000313" key="8">
    <source>
        <dbReference type="EMBL" id="MBO8415899.1"/>
    </source>
</evidence>
<dbReference type="InterPro" id="IPR036812">
    <property type="entry name" value="NAD(P)_OxRdtase_dom_sf"/>
</dbReference>
<dbReference type="FunFam" id="3.20.20.100:FF:000015">
    <property type="entry name" value="Oxidoreductase, aldo/keto reductase family"/>
    <property type="match status" value="1"/>
</dbReference>
<dbReference type="PANTHER" id="PTHR43827">
    <property type="entry name" value="2,5-DIKETO-D-GLUCONIC ACID REDUCTASE"/>
    <property type="match status" value="1"/>
</dbReference>
<dbReference type="GO" id="GO:0016616">
    <property type="term" value="F:oxidoreductase activity, acting on the CH-OH group of donors, NAD or NADP as acceptor"/>
    <property type="evidence" value="ECO:0007669"/>
    <property type="project" value="UniProtKB-ARBA"/>
</dbReference>
<dbReference type="Pfam" id="PF00248">
    <property type="entry name" value="Aldo_ket_red"/>
    <property type="match status" value="1"/>
</dbReference>
<sequence length="279" mass="31123">MLSISSYLPLNDGQRIPLLGFGVFLMKGDETAQAVSCALKCGYRHIDTAAIYGNEAEVAAGIKDSGVPRDEIFITSKLWNDDTKSGEVRRALETSLKKLDTDYLNLYLVHWPVPGFAKAYAEMARLHQEGLIKSIGVSNFPTEFVDELKKECEVIPAVNQVECHPHLNQRVLLDDMRRRGIALEAYSPLGGEKSNGALRNHPKLIEIAKKHGKSPVQVLIRWQLQRSVIVLPKASKPEHIKSNAEIFNFVLDDTDLLNIGSLNQDLRYNGSPTKFMTVV</sequence>
<dbReference type="InterPro" id="IPR020471">
    <property type="entry name" value="AKR"/>
</dbReference>
<accession>A0A9D9GTF3</accession>
<keyword evidence="2" id="KW-0521">NADP</keyword>
<organism evidence="8 9">
    <name type="scientific">Candidatus Avisuccinivibrio stercorigallinarum</name>
    <dbReference type="NCBI Taxonomy" id="2840704"/>
    <lineage>
        <taxon>Bacteria</taxon>
        <taxon>Pseudomonadati</taxon>
        <taxon>Pseudomonadota</taxon>
        <taxon>Gammaproteobacteria</taxon>
        <taxon>Aeromonadales</taxon>
        <taxon>Succinivibrionaceae</taxon>
        <taxon>Succinivibrionaceae incertae sedis</taxon>
        <taxon>Candidatus Avisuccinivibrio</taxon>
    </lineage>
</organism>
<evidence type="ECO:0000256" key="4">
    <source>
        <dbReference type="PIRSR" id="PIRSR000097-1"/>
    </source>
</evidence>
<protein>
    <submittedName>
        <fullName evidence="8">Aldo/keto reductase</fullName>
    </submittedName>
</protein>
<dbReference type="Proteomes" id="UP000823631">
    <property type="component" value="Unassembled WGS sequence"/>
</dbReference>
<evidence type="ECO:0000256" key="2">
    <source>
        <dbReference type="ARBA" id="ARBA00022857"/>
    </source>
</evidence>
<dbReference type="PANTHER" id="PTHR43827:SF3">
    <property type="entry name" value="NADP-DEPENDENT OXIDOREDUCTASE DOMAIN-CONTAINING PROTEIN"/>
    <property type="match status" value="1"/>
</dbReference>
<feature type="site" description="Lowers pKa of active site Tyr" evidence="6">
    <location>
        <position position="77"/>
    </location>
</feature>
<dbReference type="EMBL" id="JADINH010000127">
    <property type="protein sequence ID" value="MBO8415899.1"/>
    <property type="molecule type" value="Genomic_DNA"/>
</dbReference>
<dbReference type="PIRSF" id="PIRSF000097">
    <property type="entry name" value="AKR"/>
    <property type="match status" value="1"/>
</dbReference>
<dbReference type="Gene3D" id="3.20.20.100">
    <property type="entry name" value="NADP-dependent oxidoreductase domain"/>
    <property type="match status" value="1"/>
</dbReference>
<dbReference type="InterPro" id="IPR023210">
    <property type="entry name" value="NADP_OxRdtase_dom"/>
</dbReference>
<reference evidence="8" key="2">
    <citation type="journal article" date="2021" name="PeerJ">
        <title>Extensive microbial diversity within the chicken gut microbiome revealed by metagenomics and culture.</title>
        <authorList>
            <person name="Gilroy R."/>
            <person name="Ravi A."/>
            <person name="Getino M."/>
            <person name="Pursley I."/>
            <person name="Horton D.L."/>
            <person name="Alikhan N.F."/>
            <person name="Baker D."/>
            <person name="Gharbi K."/>
            <person name="Hall N."/>
            <person name="Watson M."/>
            <person name="Adriaenssens E.M."/>
            <person name="Foster-Nyarko E."/>
            <person name="Jarju S."/>
            <person name="Secka A."/>
            <person name="Antonio M."/>
            <person name="Oren A."/>
            <person name="Chaudhuri R.R."/>
            <person name="La Ragione R."/>
            <person name="Hildebrand F."/>
            <person name="Pallen M.J."/>
        </authorList>
    </citation>
    <scope>NUCLEOTIDE SEQUENCE</scope>
    <source>
        <strain evidence="8">17213</strain>
    </source>
</reference>
<dbReference type="PROSITE" id="PS00062">
    <property type="entry name" value="ALDOKETO_REDUCTASE_2"/>
    <property type="match status" value="1"/>
</dbReference>
<proteinExistence type="inferred from homology"/>
<comment type="caution">
    <text evidence="8">The sequence shown here is derived from an EMBL/GenBank/DDBJ whole genome shotgun (WGS) entry which is preliminary data.</text>
</comment>
<comment type="similarity">
    <text evidence="1">Belongs to the aldo/keto reductase family.</text>
</comment>
<keyword evidence="3" id="KW-0560">Oxidoreductase</keyword>
<dbReference type="AlphaFoldDB" id="A0A9D9GTF3"/>
<gene>
    <name evidence="8" type="ORF">IAB19_05925</name>
</gene>
<feature type="binding site" evidence="5">
    <location>
        <position position="110"/>
    </location>
    <ligand>
        <name>substrate</name>
    </ligand>
</feature>
<evidence type="ECO:0000256" key="1">
    <source>
        <dbReference type="ARBA" id="ARBA00007905"/>
    </source>
</evidence>
<feature type="domain" description="NADP-dependent oxidoreductase" evidence="7">
    <location>
        <begin position="28"/>
        <end position="261"/>
    </location>
</feature>